<gene>
    <name evidence="3" type="ORF">AZE42_08512</name>
</gene>
<feature type="region of interest" description="Disordered" evidence="1">
    <location>
        <begin position="416"/>
        <end position="437"/>
    </location>
</feature>
<accession>A0A1J8R4A0</accession>
<reference evidence="3 4" key="1">
    <citation type="submission" date="2016-03" db="EMBL/GenBank/DDBJ databases">
        <title>Comparative genomics of the ectomycorrhizal sister species Rhizopogon vinicolor and Rhizopogon vesiculosus (Basidiomycota: Boletales) reveals a divergence of the mating type B locus.</title>
        <authorList>
            <person name="Mujic A.B."/>
            <person name="Kuo A."/>
            <person name="Tritt A."/>
            <person name="Lipzen A."/>
            <person name="Chen C."/>
            <person name="Johnson J."/>
            <person name="Sharma A."/>
            <person name="Barry K."/>
            <person name="Grigoriev I.V."/>
            <person name="Spatafora J.W."/>
        </authorList>
    </citation>
    <scope>NUCLEOTIDE SEQUENCE [LARGE SCALE GENOMIC DNA]</scope>
    <source>
        <strain evidence="3 4">AM-OR11-056</strain>
    </source>
</reference>
<feature type="compositionally biased region" description="Low complexity" evidence="1">
    <location>
        <begin position="343"/>
        <end position="363"/>
    </location>
</feature>
<dbReference type="OrthoDB" id="3245306at2759"/>
<feature type="compositionally biased region" description="Low complexity" evidence="1">
    <location>
        <begin position="178"/>
        <end position="192"/>
    </location>
</feature>
<sequence>MRRSSTSWTLPGLPNRTNSTPPPPEDPASPPLEREGSTTSLRQLNTTPPPPSNPLTTDTIPESPAREAAALAETSPQGPSPLAGQVITAEPSSDPSLQAPEERRKTNEAAGVEEPRSDIPSVVINSPEPATEAALAPVLTDEPEEMSPEPTKEPARTQNTPPPDSTAQAPVAASSMSPVTAAKPATATAPARVPTPPAPAASTQAPASTPPPAGETARAPPVAPQVSASTSGRAPTEASAPSRTPSSTPPAPPTEISRAPSTAPPTAPPTPPAGISRAPSAAQPTPPRGASRAPSTAPPTPPAETQANPAPGVGYFDLVPRTTSPLDANPAEEGSNVWADQVTTAVEPSSTAAPAPASGQPSTRPAVSKAVKAITRPRGSSVSSSQIMAQQPSRKPSSNFQPREREIVGTTYTWSSPSSVFNQSKTSLTMPSEDPFADRQAAPGYLLYPPQQPAALTSPVVPDVFDPRSPRDETMIAPAEPVAVPLPAMHEVMLTNSVRQVPPPSSRYSSSEGENAGYFGRGDQRETDERHPLIPRHNRPSTPPIMTTFEEPSPTESYHYNVSQPTPQRAQPARLDGNGSAHTYSYGSVSRPYVARGWIEQALPHGAKYFVNPRVQATTDVDLRSLSKLEAVMSVVEAAGSAPEGCEMWVREGPVAKKGWRRQKKAGGPVISWVDHRVRRVSSEIPSIDGIIFSGEDDRLDEEYRYWAFVECHPAHISLPPSARQEAVDTLHWSYTDPLLAHPQPVPPPFSQDECQKLLRHLNDPSLLSTTTHTRMIARILLRVAHWRQMHFRPHKPLPHDVPIMQRPKRHVPAGRMFFDIIVGILCLGIPFFLVDRSTYGGHLDLESGMASHNSGSMFLVGACACLVVSMHRPYIGILNI</sequence>
<feature type="compositionally biased region" description="Polar residues" evidence="1">
    <location>
        <begin position="378"/>
        <end position="401"/>
    </location>
</feature>
<feature type="compositionally biased region" description="Polar residues" evidence="1">
    <location>
        <begin position="554"/>
        <end position="569"/>
    </location>
</feature>
<evidence type="ECO:0000256" key="2">
    <source>
        <dbReference type="SAM" id="Phobius"/>
    </source>
</evidence>
<feature type="region of interest" description="Disordered" evidence="1">
    <location>
        <begin position="1"/>
        <end position="403"/>
    </location>
</feature>
<feature type="compositionally biased region" description="Pro residues" evidence="1">
    <location>
        <begin position="20"/>
        <end position="30"/>
    </location>
</feature>
<feature type="transmembrane region" description="Helical" evidence="2">
    <location>
        <begin position="855"/>
        <end position="876"/>
    </location>
</feature>
<evidence type="ECO:0000256" key="1">
    <source>
        <dbReference type="SAM" id="MobiDB-lite"/>
    </source>
</evidence>
<name>A0A1J8R4A0_9AGAM</name>
<keyword evidence="4" id="KW-1185">Reference proteome</keyword>
<organism evidence="3 4">
    <name type="scientific">Rhizopogon vesiculosus</name>
    <dbReference type="NCBI Taxonomy" id="180088"/>
    <lineage>
        <taxon>Eukaryota</taxon>
        <taxon>Fungi</taxon>
        <taxon>Dikarya</taxon>
        <taxon>Basidiomycota</taxon>
        <taxon>Agaricomycotina</taxon>
        <taxon>Agaricomycetes</taxon>
        <taxon>Agaricomycetidae</taxon>
        <taxon>Boletales</taxon>
        <taxon>Suillineae</taxon>
        <taxon>Rhizopogonaceae</taxon>
        <taxon>Rhizopogon</taxon>
    </lineage>
</organism>
<feature type="compositionally biased region" description="Basic and acidic residues" evidence="1">
    <location>
        <begin position="522"/>
        <end position="532"/>
    </location>
</feature>
<dbReference type="AlphaFoldDB" id="A0A1J8R4A0"/>
<protein>
    <submittedName>
        <fullName evidence="3">Uncharacterized protein</fullName>
    </submittedName>
</protein>
<feature type="compositionally biased region" description="Pro residues" evidence="1">
    <location>
        <begin position="262"/>
        <end position="272"/>
    </location>
</feature>
<dbReference type="EMBL" id="LVVM01002499">
    <property type="protein sequence ID" value="OJA16594.1"/>
    <property type="molecule type" value="Genomic_DNA"/>
</dbReference>
<feature type="region of interest" description="Disordered" evidence="1">
    <location>
        <begin position="499"/>
        <end position="575"/>
    </location>
</feature>
<dbReference type="Proteomes" id="UP000183567">
    <property type="component" value="Unassembled WGS sequence"/>
</dbReference>
<comment type="caution">
    <text evidence="3">The sequence shown here is derived from an EMBL/GenBank/DDBJ whole genome shotgun (WGS) entry which is preliminary data.</text>
</comment>
<evidence type="ECO:0000313" key="3">
    <source>
        <dbReference type="EMBL" id="OJA16594.1"/>
    </source>
</evidence>
<feature type="compositionally biased region" description="Basic and acidic residues" evidence="1">
    <location>
        <begin position="100"/>
        <end position="117"/>
    </location>
</feature>
<proteinExistence type="predicted"/>
<keyword evidence="2" id="KW-0472">Membrane</keyword>
<feature type="compositionally biased region" description="Polar residues" evidence="1">
    <location>
        <begin position="416"/>
        <end position="430"/>
    </location>
</feature>
<feature type="transmembrane region" description="Helical" evidence="2">
    <location>
        <begin position="817"/>
        <end position="835"/>
    </location>
</feature>
<feature type="compositionally biased region" description="Polar residues" evidence="1">
    <location>
        <begin position="1"/>
        <end position="19"/>
    </location>
</feature>
<feature type="compositionally biased region" description="Low complexity" evidence="1">
    <location>
        <begin position="234"/>
        <end position="246"/>
    </location>
</feature>
<evidence type="ECO:0000313" key="4">
    <source>
        <dbReference type="Proteomes" id="UP000183567"/>
    </source>
</evidence>
<dbReference type="STRING" id="180088.A0A1J8R4A0"/>
<keyword evidence="2" id="KW-1133">Transmembrane helix</keyword>
<keyword evidence="2" id="KW-0812">Transmembrane</keyword>